<keyword evidence="4" id="KW-0560">Oxidoreductase</keyword>
<reference evidence="4" key="1">
    <citation type="submission" date="2023-01" db="EMBL/GenBank/DDBJ databases">
        <title>Genome assembly of the deep-sea coral Lophelia pertusa.</title>
        <authorList>
            <person name="Herrera S."/>
            <person name="Cordes E."/>
        </authorList>
    </citation>
    <scope>NUCLEOTIDE SEQUENCE</scope>
    <source>
        <strain evidence="4">USNM1676648</strain>
        <tissue evidence="4">Polyp</tissue>
    </source>
</reference>
<feature type="transmembrane region" description="Helical" evidence="2">
    <location>
        <begin position="53"/>
        <end position="70"/>
    </location>
</feature>
<sequence length="103" mass="11504">MGLPLDNDVDPNSGSFSKHSQRGAVPYTFIEYTMVKINENYRLYWKYDKASDMFYFTVVVKTTGWVAFAVSNQRGGMKGYDAMIGGVRSGVGYIGDYMTVGNV</sequence>
<dbReference type="EC" id="1.14.17.1" evidence="4"/>
<feature type="region of interest" description="Disordered" evidence="1">
    <location>
        <begin position="1"/>
        <end position="20"/>
    </location>
</feature>
<keyword evidence="2" id="KW-0472">Membrane</keyword>
<accession>A0A9W9Z0S1</accession>
<dbReference type="GO" id="GO:0004500">
    <property type="term" value="F:dopamine beta-monooxygenase activity"/>
    <property type="evidence" value="ECO:0007669"/>
    <property type="project" value="UniProtKB-EC"/>
</dbReference>
<evidence type="ECO:0000256" key="1">
    <source>
        <dbReference type="SAM" id="MobiDB-lite"/>
    </source>
</evidence>
<name>A0A9W9Z0S1_9CNID</name>
<evidence type="ECO:0000313" key="4">
    <source>
        <dbReference type="EMBL" id="KAJ7371109.1"/>
    </source>
</evidence>
<dbReference type="EMBL" id="MU826851">
    <property type="protein sequence ID" value="KAJ7371109.1"/>
    <property type="molecule type" value="Genomic_DNA"/>
</dbReference>
<gene>
    <name evidence="4" type="primary">MOXD1_20</name>
    <name evidence="4" type="ORF">OS493_027797</name>
</gene>
<keyword evidence="2" id="KW-1133">Transmembrane helix</keyword>
<comment type="caution">
    <text evidence="4">The sequence shown here is derived from an EMBL/GenBank/DDBJ whole genome shotgun (WGS) entry which is preliminary data.</text>
</comment>
<dbReference type="CDD" id="cd09631">
    <property type="entry name" value="DOMON_DOH"/>
    <property type="match status" value="1"/>
</dbReference>
<dbReference type="InterPro" id="IPR045266">
    <property type="entry name" value="DOH_DOMON"/>
</dbReference>
<organism evidence="4 5">
    <name type="scientific">Desmophyllum pertusum</name>
    <dbReference type="NCBI Taxonomy" id="174260"/>
    <lineage>
        <taxon>Eukaryota</taxon>
        <taxon>Metazoa</taxon>
        <taxon>Cnidaria</taxon>
        <taxon>Anthozoa</taxon>
        <taxon>Hexacorallia</taxon>
        <taxon>Scleractinia</taxon>
        <taxon>Caryophylliina</taxon>
        <taxon>Caryophylliidae</taxon>
        <taxon>Desmophyllum</taxon>
    </lineage>
</organism>
<dbReference type="Proteomes" id="UP001163046">
    <property type="component" value="Unassembled WGS sequence"/>
</dbReference>
<dbReference type="PROSITE" id="PS50836">
    <property type="entry name" value="DOMON"/>
    <property type="match status" value="1"/>
</dbReference>
<feature type="domain" description="DOMON" evidence="3">
    <location>
        <begin position="39"/>
        <end position="103"/>
    </location>
</feature>
<evidence type="ECO:0000256" key="2">
    <source>
        <dbReference type="SAM" id="Phobius"/>
    </source>
</evidence>
<keyword evidence="4" id="KW-0503">Monooxygenase</keyword>
<dbReference type="OrthoDB" id="5978085at2759"/>
<dbReference type="Pfam" id="PF03351">
    <property type="entry name" value="DOMON"/>
    <property type="match status" value="1"/>
</dbReference>
<proteinExistence type="predicted"/>
<evidence type="ECO:0000259" key="3">
    <source>
        <dbReference type="PROSITE" id="PS50836"/>
    </source>
</evidence>
<keyword evidence="5" id="KW-1185">Reference proteome</keyword>
<dbReference type="AlphaFoldDB" id="A0A9W9Z0S1"/>
<protein>
    <submittedName>
        <fullName evidence="4">DBH-like monooxygenase protein 1</fullName>
        <ecNumber evidence="4">1.14.17.1</ecNumber>
    </submittedName>
</protein>
<keyword evidence="2" id="KW-0812">Transmembrane</keyword>
<dbReference type="InterPro" id="IPR005018">
    <property type="entry name" value="DOMON_domain"/>
</dbReference>
<evidence type="ECO:0000313" key="5">
    <source>
        <dbReference type="Proteomes" id="UP001163046"/>
    </source>
</evidence>